<dbReference type="AlphaFoldDB" id="A0A1M5A6S6"/>
<proteinExistence type="predicted"/>
<feature type="region of interest" description="Disordered" evidence="1">
    <location>
        <begin position="1"/>
        <end position="27"/>
    </location>
</feature>
<gene>
    <name evidence="2" type="ORF">SAMN04487965_1767</name>
</gene>
<evidence type="ECO:0000256" key="1">
    <source>
        <dbReference type="SAM" id="MobiDB-lite"/>
    </source>
</evidence>
<accession>A0A1M5A6S6</accession>
<name>A0A1M5A6S6_9GAMM</name>
<feature type="compositionally biased region" description="Basic and acidic residues" evidence="1">
    <location>
        <begin position="8"/>
        <end position="24"/>
    </location>
</feature>
<dbReference type="Proteomes" id="UP000184170">
    <property type="component" value="Unassembled WGS sequence"/>
</dbReference>
<evidence type="ECO:0000313" key="3">
    <source>
        <dbReference type="Proteomes" id="UP000184170"/>
    </source>
</evidence>
<protein>
    <submittedName>
        <fullName evidence="2">Uncharacterized protein</fullName>
    </submittedName>
</protein>
<keyword evidence="3" id="KW-1185">Reference proteome</keyword>
<reference evidence="3" key="1">
    <citation type="submission" date="2016-11" db="EMBL/GenBank/DDBJ databases">
        <authorList>
            <person name="Varghese N."/>
            <person name="Submissions S."/>
        </authorList>
    </citation>
    <scope>NUCLEOTIDE SEQUENCE [LARGE SCALE GENOMIC DNA]</scope>
    <source>
        <strain evidence="3">CGMCC 1.7063</strain>
    </source>
</reference>
<dbReference type="EMBL" id="FQVA01000001">
    <property type="protein sequence ID" value="SHF25970.1"/>
    <property type="molecule type" value="Genomic_DNA"/>
</dbReference>
<evidence type="ECO:0000313" key="2">
    <source>
        <dbReference type="EMBL" id="SHF25970.1"/>
    </source>
</evidence>
<sequence>MQILQEQKSARRETRPEKGADSFRRQTGSYMETLLSAGKEIVLYQLQHQQQRDQHENDIIAVHTLSLIAPAGLSSSFCSISQSRHSRNMASRSVAES</sequence>
<organism evidence="2 3">
    <name type="scientific">Microbulbifer donghaiensis</name>
    <dbReference type="NCBI Taxonomy" id="494016"/>
    <lineage>
        <taxon>Bacteria</taxon>
        <taxon>Pseudomonadati</taxon>
        <taxon>Pseudomonadota</taxon>
        <taxon>Gammaproteobacteria</taxon>
        <taxon>Cellvibrionales</taxon>
        <taxon>Microbulbiferaceae</taxon>
        <taxon>Microbulbifer</taxon>
    </lineage>
</organism>